<protein>
    <submittedName>
        <fullName evidence="1">Uncharacterized protein</fullName>
    </submittedName>
</protein>
<comment type="caution">
    <text evidence="1">The sequence shown here is derived from an EMBL/GenBank/DDBJ whole genome shotgun (WGS) entry which is preliminary data.</text>
</comment>
<organism evidence="1 2">
    <name type="scientific">Trapa natans</name>
    <name type="common">Water chestnut</name>
    <dbReference type="NCBI Taxonomy" id="22666"/>
    <lineage>
        <taxon>Eukaryota</taxon>
        <taxon>Viridiplantae</taxon>
        <taxon>Streptophyta</taxon>
        <taxon>Embryophyta</taxon>
        <taxon>Tracheophyta</taxon>
        <taxon>Spermatophyta</taxon>
        <taxon>Magnoliopsida</taxon>
        <taxon>eudicotyledons</taxon>
        <taxon>Gunneridae</taxon>
        <taxon>Pentapetalae</taxon>
        <taxon>rosids</taxon>
        <taxon>malvids</taxon>
        <taxon>Myrtales</taxon>
        <taxon>Lythraceae</taxon>
        <taxon>Trapa</taxon>
    </lineage>
</organism>
<accession>A0AAN7R6U3</accession>
<gene>
    <name evidence="1" type="ORF">SAY86_017704</name>
</gene>
<keyword evidence="2" id="KW-1185">Reference proteome</keyword>
<dbReference type="AlphaFoldDB" id="A0AAN7R6U3"/>
<dbReference type="Proteomes" id="UP001346149">
    <property type="component" value="Unassembled WGS sequence"/>
</dbReference>
<name>A0AAN7R6U3_TRANT</name>
<evidence type="ECO:0000313" key="2">
    <source>
        <dbReference type="Proteomes" id="UP001346149"/>
    </source>
</evidence>
<evidence type="ECO:0000313" key="1">
    <source>
        <dbReference type="EMBL" id="KAK4790400.1"/>
    </source>
</evidence>
<reference evidence="1 2" key="1">
    <citation type="journal article" date="2023" name="Hortic Res">
        <title>Pangenome of water caltrop reveals structural variations and asymmetric subgenome divergence after allopolyploidization.</title>
        <authorList>
            <person name="Zhang X."/>
            <person name="Chen Y."/>
            <person name="Wang L."/>
            <person name="Yuan Y."/>
            <person name="Fang M."/>
            <person name="Shi L."/>
            <person name="Lu R."/>
            <person name="Comes H.P."/>
            <person name="Ma Y."/>
            <person name="Chen Y."/>
            <person name="Huang G."/>
            <person name="Zhou Y."/>
            <person name="Zheng Z."/>
            <person name="Qiu Y."/>
        </authorList>
    </citation>
    <scope>NUCLEOTIDE SEQUENCE [LARGE SCALE GENOMIC DNA]</scope>
    <source>
        <strain evidence="1">F231</strain>
    </source>
</reference>
<proteinExistence type="predicted"/>
<sequence>MFRANMMTESGMASAGGMSSHGLELGLDPLSPLPTIGLRTHHSDQANHQTLRNGHLMGEAQNDHAIQTLYQRLKFSTGDYESERSLAAATSGISMAAAPTPSSLVFESAPMSSLGGGGGADQLGHWSNNPNLCCLLGRFVSVMCCSTKEGCPPELGDSNGFYIGSWFSMEGSCLGTATWSEEKLLLWEWWDCEGNELQSNGSRAGEELVNDAIQVSETWGLVLVTASLDGKIRTFHNYGLPMRL</sequence>
<dbReference type="EMBL" id="JAXQNO010000010">
    <property type="protein sequence ID" value="KAK4790400.1"/>
    <property type="molecule type" value="Genomic_DNA"/>
</dbReference>